<reference evidence="2 3" key="1">
    <citation type="journal article" date="2012" name="Genome Biol.">
        <title>Genome and low-iron response of an oceanic diatom adapted to chronic iron limitation.</title>
        <authorList>
            <person name="Lommer M."/>
            <person name="Specht M."/>
            <person name="Roy A.S."/>
            <person name="Kraemer L."/>
            <person name="Andreson R."/>
            <person name="Gutowska M.A."/>
            <person name="Wolf J."/>
            <person name="Bergner S.V."/>
            <person name="Schilhabel M.B."/>
            <person name="Klostermeier U.C."/>
            <person name="Beiko R.G."/>
            <person name="Rosenstiel P."/>
            <person name="Hippler M."/>
            <person name="Laroche J."/>
        </authorList>
    </citation>
    <scope>NUCLEOTIDE SEQUENCE [LARGE SCALE GENOMIC DNA]</scope>
    <source>
        <strain evidence="2 3">CCMP1005</strain>
    </source>
</reference>
<dbReference type="EMBL" id="AGNL01042038">
    <property type="protein sequence ID" value="EJK51205.1"/>
    <property type="molecule type" value="Genomic_DNA"/>
</dbReference>
<keyword evidence="3" id="KW-1185">Reference proteome</keyword>
<protein>
    <submittedName>
        <fullName evidence="2">Uncharacterized protein</fullName>
    </submittedName>
</protein>
<evidence type="ECO:0000313" key="2">
    <source>
        <dbReference type="EMBL" id="EJK51205.1"/>
    </source>
</evidence>
<sequence>MRQVTYNEDFDFCGDALTSILRLCTSLPDRHASVWGTAGETASRLVHYLKNAETQTDDLETSNVGTQTERLIEVSAPAWVGTAPAQYPATGGYAPRFKVGIPSAQFPVTRTPAPSSAHSSRLPAATPLSSTPRAQGHIRDPDREHCCCRDDFRTRRTFFMLVSKLLKRR</sequence>
<gene>
    <name evidence="2" type="ORF">THAOC_29644</name>
</gene>
<comment type="caution">
    <text evidence="2">The sequence shown here is derived from an EMBL/GenBank/DDBJ whole genome shotgun (WGS) entry which is preliminary data.</text>
</comment>
<evidence type="ECO:0000256" key="1">
    <source>
        <dbReference type="SAM" id="MobiDB-lite"/>
    </source>
</evidence>
<feature type="region of interest" description="Disordered" evidence="1">
    <location>
        <begin position="108"/>
        <end position="140"/>
    </location>
</feature>
<dbReference type="Proteomes" id="UP000266841">
    <property type="component" value="Unassembled WGS sequence"/>
</dbReference>
<organism evidence="2 3">
    <name type="scientific">Thalassiosira oceanica</name>
    <name type="common">Marine diatom</name>
    <dbReference type="NCBI Taxonomy" id="159749"/>
    <lineage>
        <taxon>Eukaryota</taxon>
        <taxon>Sar</taxon>
        <taxon>Stramenopiles</taxon>
        <taxon>Ochrophyta</taxon>
        <taxon>Bacillariophyta</taxon>
        <taxon>Coscinodiscophyceae</taxon>
        <taxon>Thalassiosirophycidae</taxon>
        <taxon>Thalassiosirales</taxon>
        <taxon>Thalassiosiraceae</taxon>
        <taxon>Thalassiosira</taxon>
    </lineage>
</organism>
<name>K0RDF1_THAOC</name>
<feature type="compositionally biased region" description="Polar residues" evidence="1">
    <location>
        <begin position="108"/>
        <end position="119"/>
    </location>
</feature>
<evidence type="ECO:0000313" key="3">
    <source>
        <dbReference type="Proteomes" id="UP000266841"/>
    </source>
</evidence>
<accession>K0RDF1</accession>
<dbReference type="AlphaFoldDB" id="K0RDF1"/>
<proteinExistence type="predicted"/>